<evidence type="ECO:0000256" key="9">
    <source>
        <dbReference type="SAM" id="SignalP"/>
    </source>
</evidence>
<feature type="chain" id="PRO_5043573189" description="Ionotropic receptor 75a N-terminal domain-containing protein" evidence="9">
    <location>
        <begin position="20"/>
        <end position="1253"/>
    </location>
</feature>
<keyword evidence="9" id="KW-0732">Signal</keyword>
<evidence type="ECO:0000256" key="6">
    <source>
        <dbReference type="ARBA" id="ARBA00023170"/>
    </source>
</evidence>
<comment type="subcellular location">
    <subcellularLocation>
        <location evidence="1">Cell membrane</location>
        <topology evidence="1">Multi-pass membrane protein</topology>
    </subcellularLocation>
</comment>
<evidence type="ECO:0000256" key="3">
    <source>
        <dbReference type="ARBA" id="ARBA00022692"/>
    </source>
</evidence>
<feature type="signal peptide" evidence="9">
    <location>
        <begin position="1"/>
        <end position="19"/>
    </location>
</feature>
<feature type="transmembrane region" description="Helical" evidence="8">
    <location>
        <begin position="952"/>
        <end position="970"/>
    </location>
</feature>
<feature type="domain" description="Ionotropic receptor 75a N-terminal" evidence="10">
    <location>
        <begin position="644"/>
        <end position="826"/>
    </location>
</feature>
<accession>A0AAV2NCX3</accession>
<evidence type="ECO:0000256" key="5">
    <source>
        <dbReference type="ARBA" id="ARBA00023136"/>
    </source>
</evidence>
<protein>
    <recommendedName>
        <fullName evidence="10">Ionotropic receptor 75a N-terminal domain-containing protein</fullName>
    </recommendedName>
</protein>
<dbReference type="InterPro" id="IPR057074">
    <property type="entry name" value="IR75A_N"/>
</dbReference>
<dbReference type="AlphaFoldDB" id="A0AAV2NCX3"/>
<feature type="transmembrane region" description="Helical" evidence="8">
    <location>
        <begin position="1008"/>
        <end position="1024"/>
    </location>
</feature>
<feature type="transmembrane region" description="Helical" evidence="8">
    <location>
        <begin position="1200"/>
        <end position="1223"/>
    </location>
</feature>
<gene>
    <name evidence="11" type="ORF">LPLAT_LOCUS3927</name>
</gene>
<feature type="transmembrane region" description="Helical" evidence="8">
    <location>
        <begin position="364"/>
        <end position="381"/>
    </location>
</feature>
<evidence type="ECO:0000313" key="12">
    <source>
        <dbReference type="Proteomes" id="UP001497644"/>
    </source>
</evidence>
<dbReference type="PANTHER" id="PTHR42643:SF32">
    <property type="entry name" value="IONOTROPIC RECEPTOR 31A, ISOFORM C-RELATED"/>
    <property type="match status" value="1"/>
</dbReference>
<organism evidence="11 12">
    <name type="scientific">Lasius platythorax</name>
    <dbReference type="NCBI Taxonomy" id="488582"/>
    <lineage>
        <taxon>Eukaryota</taxon>
        <taxon>Metazoa</taxon>
        <taxon>Ecdysozoa</taxon>
        <taxon>Arthropoda</taxon>
        <taxon>Hexapoda</taxon>
        <taxon>Insecta</taxon>
        <taxon>Pterygota</taxon>
        <taxon>Neoptera</taxon>
        <taxon>Endopterygota</taxon>
        <taxon>Hymenoptera</taxon>
        <taxon>Apocrita</taxon>
        <taxon>Aculeata</taxon>
        <taxon>Formicoidea</taxon>
        <taxon>Formicidae</taxon>
        <taxon>Formicinae</taxon>
        <taxon>Lasius</taxon>
        <taxon>Lasius</taxon>
    </lineage>
</organism>
<keyword evidence="7" id="KW-0325">Glycoprotein</keyword>
<dbReference type="Gene3D" id="1.10.287.70">
    <property type="match status" value="2"/>
</dbReference>
<evidence type="ECO:0000259" key="10">
    <source>
        <dbReference type="Pfam" id="PF24576"/>
    </source>
</evidence>
<feature type="transmembrane region" description="Helical" evidence="8">
    <location>
        <begin position="582"/>
        <end position="607"/>
    </location>
</feature>
<dbReference type="SUPFAM" id="SSF53850">
    <property type="entry name" value="Periplasmic binding protein-like II"/>
    <property type="match status" value="2"/>
</dbReference>
<dbReference type="PANTHER" id="PTHR42643">
    <property type="entry name" value="IONOTROPIC RECEPTOR 20A-RELATED"/>
    <property type="match status" value="1"/>
</dbReference>
<feature type="transmembrane region" description="Helical" evidence="8">
    <location>
        <begin position="333"/>
        <end position="352"/>
    </location>
</feature>
<keyword evidence="5 8" id="KW-0472">Membrane</keyword>
<keyword evidence="4 8" id="KW-1133">Transmembrane helix</keyword>
<keyword evidence="6" id="KW-0675">Receptor</keyword>
<evidence type="ECO:0000256" key="2">
    <source>
        <dbReference type="ARBA" id="ARBA00022475"/>
    </source>
</evidence>
<feature type="transmembrane region" description="Helical" evidence="8">
    <location>
        <begin position="387"/>
        <end position="407"/>
    </location>
</feature>
<name>A0AAV2NCX3_9HYME</name>
<evidence type="ECO:0000256" key="8">
    <source>
        <dbReference type="SAM" id="Phobius"/>
    </source>
</evidence>
<keyword evidence="3 8" id="KW-0812">Transmembrane</keyword>
<sequence>MLHGNWKLLLFSRLLLVSCVKDNIMVRDYFMHKGIYSVVGFSCENLENKVKFAKTFNDVFILASIWNLESVVGSSALRKLLHNNYRNLGVFVDTRCDVYNYTVLYSEATKYLMYDETHKWLILGRKLNDTVSLLNDNAFSIVTDVTIAIPSLTGYDLYDVYNPCKARGGSLNVTALGYWTEKSGVSIRLKQSKYERRSNLHGMRLKIGILLPQTFYNLSAEDIVLDPNMKAKYGRSQFLYTVLLHMADLFNFTMEMVEVNPKKQQDNSAPMFVAFQRKMVDISASPIVMKTERLRRGDIIGPVWPMRSCFLFRTISSANMKTEQFLRPLNVKVWYVIICTMILAMSVLVILIRQEGIQSLTEGYGISILLTIGAVSQQGSVFVPVHYAGRIAFIHIMLFSVLILNYYSASIVSDRLKNIGQKMNDSLISLADSNMKMAAEPTPYIRSFLQSPEREIRYFNAKRWDRIPESKRYLSLTEGLNRVANGDLAYHTSTDSAYPYIERHFYPRMICELTEVHLFRAVLALWGRYKSPFTPLLKIGLTKMYDMGIHKRQLKLWTARKPFCPRNILIAEALSIHEATPVFVFICVSIALSLVICIMENLVHWMLSKRLFISKLQSVLRSLRFSVLMKRISIARNRIFSRDSDFVRDYFVHKAVRNVVGFSCGDLTSDFHFVKSLSRAGIFTIVRKHDTNINMRRFLNTEAWGLGIVVDLRCQNESAVTIFAETSRYRMYDYSYHWLVLGSKLNDSVPLLNDSAYSIITDFVLAITNGSDYDLYDVFNHCKYRGGTLNVTRLGTWRRETGLAITLTQPLIQRRANMHGMTLKISGVIQYRPKNMRLEDYMHDINTRSLDSMHKFTYAMISHTADLFNFSVYASEIIYWDRHSVHGLIFEILHRNYIDFASNPRIMVSERLDYATLVGAAWPIRPCFMLLSTTSNKIKLEIFLKPLAHQTWYSWAIFITIFVFVMRIILRREEDSKQEKYSSAMVLTVGLLAQQGANFFPKRIPSRIALLQILVFNWIMYNYYSASIVSARLSEPLDMMEDSVTVLADSNLKIAAEAVPYLNYFLYKLNWESDYFRKKRWDPLPESKRFLPIEEGMKQVSQGILAYHTDPNTAYPYVERMFDPSKICELTEIHLFKQSIMGMYASHNGQFTEVAKIGLYKMFNTGLRDRQIKYWSSRKPQCQLDTLSTRSISIHETAPALILLAFGMLVGCGICIVENIVYYRSTREKTLRRSMMNNDAEKIAGTSKHNLLE</sequence>
<evidence type="ECO:0000256" key="4">
    <source>
        <dbReference type="ARBA" id="ARBA00022989"/>
    </source>
</evidence>
<keyword evidence="2" id="KW-1003">Cell membrane</keyword>
<reference evidence="11" key="1">
    <citation type="submission" date="2024-04" db="EMBL/GenBank/DDBJ databases">
        <authorList>
            <consortium name="Molecular Ecology Group"/>
        </authorList>
    </citation>
    <scope>NUCLEOTIDE SEQUENCE</scope>
</reference>
<dbReference type="Pfam" id="PF24576">
    <property type="entry name" value="IR75A_N"/>
    <property type="match status" value="2"/>
</dbReference>
<evidence type="ECO:0000256" key="7">
    <source>
        <dbReference type="ARBA" id="ARBA00023180"/>
    </source>
</evidence>
<evidence type="ECO:0000256" key="1">
    <source>
        <dbReference type="ARBA" id="ARBA00004651"/>
    </source>
</evidence>
<feature type="domain" description="Ionotropic receptor 75a N-terminal" evidence="10">
    <location>
        <begin position="25"/>
        <end position="208"/>
    </location>
</feature>
<dbReference type="EMBL" id="OZ034836">
    <property type="protein sequence ID" value="CAL1678007.1"/>
    <property type="molecule type" value="Genomic_DNA"/>
</dbReference>
<evidence type="ECO:0000313" key="11">
    <source>
        <dbReference type="EMBL" id="CAL1678007.1"/>
    </source>
</evidence>
<dbReference type="GO" id="GO:0005886">
    <property type="term" value="C:plasma membrane"/>
    <property type="evidence" value="ECO:0007669"/>
    <property type="project" value="UniProtKB-SubCell"/>
</dbReference>
<dbReference type="InterPro" id="IPR052192">
    <property type="entry name" value="Insect_Ionotropic_Sensory_Rcpt"/>
</dbReference>
<proteinExistence type="predicted"/>
<dbReference type="Proteomes" id="UP001497644">
    <property type="component" value="Chromosome 13"/>
</dbReference>
<keyword evidence="12" id="KW-1185">Reference proteome</keyword>